<feature type="coiled-coil region" evidence="8">
    <location>
        <begin position="218"/>
        <end position="245"/>
    </location>
</feature>
<dbReference type="Gene3D" id="1.20.1460.20">
    <property type="match status" value="1"/>
</dbReference>
<dbReference type="GO" id="GO:0046961">
    <property type="term" value="F:proton-transporting ATPase activity, rotational mechanism"/>
    <property type="evidence" value="ECO:0007669"/>
    <property type="project" value="InterPro"/>
</dbReference>
<gene>
    <name evidence="10" type="ORF">B2A_07187</name>
</gene>
<evidence type="ECO:0000256" key="8">
    <source>
        <dbReference type="SAM" id="Coils"/>
    </source>
</evidence>
<comment type="caution">
    <text evidence="10">The sequence shown here is derived from an EMBL/GenBank/DDBJ whole genome shotgun (WGS) entry which is preliminary data.</text>
</comment>
<dbReference type="Gene3D" id="3.30.70.2750">
    <property type="match status" value="1"/>
</dbReference>
<evidence type="ECO:0000256" key="1">
    <source>
        <dbReference type="ARBA" id="ARBA00004141"/>
    </source>
</evidence>
<evidence type="ECO:0000256" key="6">
    <source>
        <dbReference type="ARBA" id="ARBA00023065"/>
    </source>
</evidence>
<feature type="transmembrane region" description="Helical" evidence="9">
    <location>
        <begin position="408"/>
        <end position="427"/>
    </location>
</feature>
<organism evidence="10">
    <name type="scientific">mine drainage metagenome</name>
    <dbReference type="NCBI Taxonomy" id="410659"/>
    <lineage>
        <taxon>unclassified sequences</taxon>
        <taxon>metagenomes</taxon>
        <taxon>ecological metagenomes</taxon>
    </lineage>
</organism>
<dbReference type="GO" id="GO:0007035">
    <property type="term" value="P:vacuolar acidification"/>
    <property type="evidence" value="ECO:0007669"/>
    <property type="project" value="TreeGrafter"/>
</dbReference>
<proteinExistence type="inferred from homology"/>
<dbReference type="GO" id="GO:0051117">
    <property type="term" value="F:ATPase binding"/>
    <property type="evidence" value="ECO:0007669"/>
    <property type="project" value="TreeGrafter"/>
</dbReference>
<reference evidence="10" key="2">
    <citation type="journal article" date="2014" name="ISME J.">
        <title>Microbial stratification in low pH oxic and suboxic macroscopic growths along an acid mine drainage.</title>
        <authorList>
            <person name="Mendez-Garcia C."/>
            <person name="Mesa V."/>
            <person name="Sprenger R.R."/>
            <person name="Richter M."/>
            <person name="Diez M.S."/>
            <person name="Solano J."/>
            <person name="Bargiela R."/>
            <person name="Golyshina O.V."/>
            <person name="Manteca A."/>
            <person name="Ramos J.L."/>
            <person name="Gallego J.R."/>
            <person name="Llorente I."/>
            <person name="Martins Dos Santos V.A."/>
            <person name="Jensen O.N."/>
            <person name="Pelaez A.I."/>
            <person name="Sanchez J."/>
            <person name="Ferrer M."/>
        </authorList>
    </citation>
    <scope>NUCLEOTIDE SEQUENCE</scope>
</reference>
<name>T1A1I6_9ZZZZ</name>
<evidence type="ECO:0000256" key="2">
    <source>
        <dbReference type="ARBA" id="ARBA00009904"/>
    </source>
</evidence>
<feature type="transmembrane region" description="Helical" evidence="9">
    <location>
        <begin position="346"/>
        <end position="377"/>
    </location>
</feature>
<evidence type="ECO:0000256" key="4">
    <source>
        <dbReference type="ARBA" id="ARBA00022692"/>
    </source>
</evidence>
<dbReference type="Pfam" id="PF01496">
    <property type="entry name" value="V_ATPase_I"/>
    <property type="match status" value="1"/>
</dbReference>
<protein>
    <submittedName>
        <fullName evidence="10">V-type ATPase 116 kDa subunit</fullName>
    </submittedName>
</protein>
<keyword evidence="6" id="KW-0406">Ion transport</keyword>
<dbReference type="PANTHER" id="PTHR11629:SF63">
    <property type="entry name" value="V-TYPE PROTON ATPASE SUBUNIT A"/>
    <property type="match status" value="1"/>
</dbReference>
<feature type="transmembrane region" description="Helical" evidence="9">
    <location>
        <begin position="483"/>
        <end position="503"/>
    </location>
</feature>
<reference evidence="10" key="1">
    <citation type="submission" date="2013-08" db="EMBL/GenBank/DDBJ databases">
        <authorList>
            <person name="Mendez C."/>
            <person name="Richter M."/>
            <person name="Ferrer M."/>
            <person name="Sanchez J."/>
        </authorList>
    </citation>
    <scope>NUCLEOTIDE SEQUENCE</scope>
</reference>
<dbReference type="GO" id="GO:0033179">
    <property type="term" value="C:proton-transporting V-type ATPase, V0 domain"/>
    <property type="evidence" value="ECO:0007669"/>
    <property type="project" value="InterPro"/>
</dbReference>
<keyword evidence="5 9" id="KW-1133">Transmembrane helix</keyword>
<dbReference type="GO" id="GO:0016471">
    <property type="term" value="C:vacuolar proton-transporting V-type ATPase complex"/>
    <property type="evidence" value="ECO:0007669"/>
    <property type="project" value="TreeGrafter"/>
</dbReference>
<evidence type="ECO:0000256" key="5">
    <source>
        <dbReference type="ARBA" id="ARBA00022989"/>
    </source>
</evidence>
<evidence type="ECO:0000313" key="10">
    <source>
        <dbReference type="EMBL" id="EQD50788.1"/>
    </source>
</evidence>
<comment type="similarity">
    <text evidence="2">Belongs to the V-ATPase 116 kDa subunit family.</text>
</comment>
<evidence type="ECO:0000256" key="3">
    <source>
        <dbReference type="ARBA" id="ARBA00022448"/>
    </source>
</evidence>
<comment type="subcellular location">
    <subcellularLocation>
        <location evidence="1">Membrane</location>
        <topology evidence="1">Multi-pass membrane protein</topology>
    </subcellularLocation>
</comment>
<keyword evidence="3" id="KW-0813">Transport</keyword>
<dbReference type="InterPro" id="IPR002490">
    <property type="entry name" value="V-ATPase_116kDa_su"/>
</dbReference>
<sequence length="651" mass="72356">MFDLFKPEKMSKVRIMVAKKHYLGALSALQDTGAMQIDPLDERARGMLGNAENSMYKTMADYAQRFRALERQMVPKPAKSKLSFNSIDELEKAADAIDIDGKVSELSSALEHIDANRKNLNSIIGICSSLEWFGHDLSILNGKSLGSFVLSGNDIHEAESALKNLSEDVYVIHNKSNTSAIATVKRGHEKDFSRAISHLQKIHIDSIPELRGTPKEIISKSSKEIAKLSKDRREIEEKLNAISASYFERVSAIREEFDIELGKIEVLTKMGATGSAVVLEGWVPSVKLRKLKSLLEHITDSMVLVETLHTKELPPTKMSNPVTFKLFEFFVRFYSLPKSNELDPTVMFAIAFPIFFGFMVGDFGYGAVMLLGSLWLLNRLNHPKQHSRLPKKLTSFVHMIVSDNGLRILAKSIIPGSIIAMGLGVIFNEYFGFQLPYTALFNVELGLPTLLVIAGWIGVFMVSFGYVLGILNKLAIGEKREAMGKVGWLMAAWGFVIFGLNILHKAVLGPSNPMAILSYILLIGGIGLIAFIEKVGSLMELPSLISHILSYTRLVGILLASVILAEVIDFIFIRAWHHSLLLGLIGTLILIVGQLFNIVIAMFEPGIQGARLIYVEFFSKFYSGNGREFSPFISNRKKTLNKFSLEEAHGK</sequence>
<dbReference type="EMBL" id="AUZZ01005138">
    <property type="protein sequence ID" value="EQD50788.1"/>
    <property type="molecule type" value="Genomic_DNA"/>
</dbReference>
<feature type="transmembrane region" description="Helical" evidence="9">
    <location>
        <begin position="447"/>
        <end position="471"/>
    </location>
</feature>
<feature type="transmembrane region" description="Helical" evidence="9">
    <location>
        <begin position="515"/>
        <end position="533"/>
    </location>
</feature>
<keyword evidence="4 9" id="KW-0812">Transmembrane</keyword>
<accession>T1A1I6</accession>
<keyword evidence="7 9" id="KW-0472">Membrane</keyword>
<evidence type="ECO:0000256" key="9">
    <source>
        <dbReference type="SAM" id="Phobius"/>
    </source>
</evidence>
<keyword evidence="8" id="KW-0175">Coiled coil</keyword>
<dbReference type="PANTHER" id="PTHR11629">
    <property type="entry name" value="VACUOLAR PROTON ATPASES"/>
    <property type="match status" value="1"/>
</dbReference>
<dbReference type="Gene3D" id="3.30.70.2170">
    <property type="match status" value="1"/>
</dbReference>
<feature type="transmembrane region" description="Helical" evidence="9">
    <location>
        <begin position="579"/>
        <end position="603"/>
    </location>
</feature>
<evidence type="ECO:0000256" key="7">
    <source>
        <dbReference type="ARBA" id="ARBA00023136"/>
    </source>
</evidence>
<dbReference type="AlphaFoldDB" id="T1A1I6"/>
<feature type="transmembrane region" description="Helical" evidence="9">
    <location>
        <begin position="554"/>
        <end position="573"/>
    </location>
</feature>